<reference evidence="2 3" key="1">
    <citation type="submission" date="2016-07" db="EMBL/GenBank/DDBJ databases">
        <title>Pervasive Adenine N6-methylation of Active Genes in Fungi.</title>
        <authorList>
            <consortium name="DOE Joint Genome Institute"/>
            <person name="Mondo S.J."/>
            <person name="Dannebaum R.O."/>
            <person name="Kuo R.C."/>
            <person name="Labutti K."/>
            <person name="Haridas S."/>
            <person name="Kuo A."/>
            <person name="Salamov A."/>
            <person name="Ahrendt S.R."/>
            <person name="Lipzen A."/>
            <person name="Sullivan W."/>
            <person name="Andreopoulos W.B."/>
            <person name="Clum A."/>
            <person name="Lindquist E."/>
            <person name="Daum C."/>
            <person name="Ramamoorthy G.K."/>
            <person name="Gryganskyi A."/>
            <person name="Culley D."/>
            <person name="Magnuson J.K."/>
            <person name="James T.Y."/>
            <person name="O'Malley M.A."/>
            <person name="Stajich J.E."/>
            <person name="Spatafora J.W."/>
            <person name="Visel A."/>
            <person name="Grigoriev I.V."/>
        </authorList>
    </citation>
    <scope>NUCLEOTIDE SEQUENCE [LARGE SCALE GENOMIC DNA]</scope>
    <source>
        <strain evidence="2 3">CBS 129021</strain>
    </source>
</reference>
<keyword evidence="3" id="KW-1185">Reference proteome</keyword>
<dbReference type="InterPro" id="IPR038883">
    <property type="entry name" value="AN11006-like"/>
</dbReference>
<accession>A0A1Y2EEG0</accession>
<dbReference type="Proteomes" id="UP000193689">
    <property type="component" value="Unassembled WGS sequence"/>
</dbReference>
<feature type="region of interest" description="Disordered" evidence="1">
    <location>
        <begin position="1"/>
        <end position="27"/>
    </location>
</feature>
<proteinExistence type="predicted"/>
<sequence>MCNQTSSSLHPALRPSRTSTNGSSIVSNQSPLSHMSLCTAAAMAATASSDVTTTLSYCGGRPDHPTALVTDRNTALSLLLRLPLELRLMIYEYATYAGKPIWPEQVAPGSNKFTWGENEVQPAYNHPGWSMDVKVPKEGDRLVFPKLAIVCRQIYLELETWPVFYRVNQFCFRVPNSGLVRSSTCVDKIGLHRFLAALTPARRNMIRHIKVSSFQCLEQIDNILNPRPGVHLIPDQLMPDDLFISRQFSTVQRMSDTFVLLTQCTQLRELQLTSKFEPNGKWTKQPSSPNPPWDYLSNILQLCREVIRFQGVGWSYFSLPGFQYVVALPGLDLDLFDGQHIHKIPKGTEDWLKSTDHLDEINQVKDIFTSYKKRVASEPEALKNLVSDLMLQDSVRASKLDFPGEARKAPDLHAIPGPISKRTRGQAKGLRGISRWGTLNDGKQQKYDLEGRLVWNISKVCNARWREDWETIEVEVEWLQPGNGPATSWEELYTISTRWGLFTLENFYRHVWGMNRINIAEVLRILQSLPTPKDVIDAVQTIGFGEDEYTHSKNWKQTIRRWRDWDVRWKRDIDKFEKLAAKINQQQHQVAAKKGRPAKRRRLAKCAKTVKCALSTETLPTIEVKTLPTRSTSLGVAYNASTYRNCRQSLKV</sequence>
<feature type="compositionally biased region" description="Polar residues" evidence="1">
    <location>
        <begin position="16"/>
        <end position="27"/>
    </location>
</feature>
<dbReference type="RefSeq" id="XP_040719908.1">
    <property type="nucleotide sequence ID" value="XM_040865808.1"/>
</dbReference>
<dbReference type="PANTHER" id="PTHR42085:SF1">
    <property type="entry name" value="F-BOX DOMAIN-CONTAINING PROTEIN"/>
    <property type="match status" value="1"/>
</dbReference>
<name>A0A1Y2EEG0_9PEZI</name>
<dbReference type="GeneID" id="63782020"/>
<comment type="caution">
    <text evidence="2">The sequence shown here is derived from an EMBL/GenBank/DDBJ whole genome shotgun (WGS) entry which is preliminary data.</text>
</comment>
<dbReference type="EMBL" id="MCFJ01000002">
    <property type="protein sequence ID" value="ORY69958.1"/>
    <property type="molecule type" value="Genomic_DNA"/>
</dbReference>
<dbReference type="PANTHER" id="PTHR42085">
    <property type="entry name" value="F-BOX DOMAIN-CONTAINING PROTEIN"/>
    <property type="match status" value="1"/>
</dbReference>
<gene>
    <name evidence="2" type="ORF">BCR38DRAFT_96370</name>
</gene>
<protein>
    <submittedName>
        <fullName evidence="2">Uncharacterized protein</fullName>
    </submittedName>
</protein>
<dbReference type="OrthoDB" id="5413827at2759"/>
<evidence type="ECO:0000256" key="1">
    <source>
        <dbReference type="SAM" id="MobiDB-lite"/>
    </source>
</evidence>
<dbReference type="AlphaFoldDB" id="A0A1Y2EEG0"/>
<organism evidence="2 3">
    <name type="scientific">Pseudomassariella vexata</name>
    <dbReference type="NCBI Taxonomy" id="1141098"/>
    <lineage>
        <taxon>Eukaryota</taxon>
        <taxon>Fungi</taxon>
        <taxon>Dikarya</taxon>
        <taxon>Ascomycota</taxon>
        <taxon>Pezizomycotina</taxon>
        <taxon>Sordariomycetes</taxon>
        <taxon>Xylariomycetidae</taxon>
        <taxon>Amphisphaeriales</taxon>
        <taxon>Pseudomassariaceae</taxon>
        <taxon>Pseudomassariella</taxon>
    </lineage>
</organism>
<dbReference type="InParanoid" id="A0A1Y2EEG0"/>
<evidence type="ECO:0000313" key="3">
    <source>
        <dbReference type="Proteomes" id="UP000193689"/>
    </source>
</evidence>
<evidence type="ECO:0000313" key="2">
    <source>
        <dbReference type="EMBL" id="ORY69958.1"/>
    </source>
</evidence>